<dbReference type="SUPFAM" id="SSF51445">
    <property type="entry name" value="(Trans)glycosidases"/>
    <property type="match status" value="1"/>
</dbReference>
<dbReference type="GO" id="GO:0009251">
    <property type="term" value="P:glucan catabolic process"/>
    <property type="evidence" value="ECO:0007669"/>
    <property type="project" value="TreeGrafter"/>
</dbReference>
<organism evidence="6 7">
    <name type="scientific">Aromia moschata</name>
    <dbReference type="NCBI Taxonomy" id="1265417"/>
    <lineage>
        <taxon>Eukaryota</taxon>
        <taxon>Metazoa</taxon>
        <taxon>Ecdysozoa</taxon>
        <taxon>Arthropoda</taxon>
        <taxon>Hexapoda</taxon>
        <taxon>Insecta</taxon>
        <taxon>Pterygota</taxon>
        <taxon>Neoptera</taxon>
        <taxon>Endopterygota</taxon>
        <taxon>Coleoptera</taxon>
        <taxon>Polyphaga</taxon>
        <taxon>Cucujiformia</taxon>
        <taxon>Chrysomeloidea</taxon>
        <taxon>Cerambycidae</taxon>
        <taxon>Cerambycinae</taxon>
        <taxon>Callichromatini</taxon>
        <taxon>Aromia</taxon>
    </lineage>
</organism>
<sequence>MTFQIRRVFWRNLLGCDDATQTQGGVPHGTVRVVHQHAVSAQSTGFSVSGTTIYDATGAAFLMRGVSLEYTWFKSDLEISVPAIAETGANIVRVVLANGDVWDKDDAASVEKVINLLSEYKMITMLEVHDATGKDDVESLNSIVNYWIEIKDVLQGKEDQVIINIANEWYSQDNAQVWGDAYVSAVKTLRDAGLAHMFVIDAAGWGQYPDVIPSAGPAIFEADALKNTVFSIHMYANAGKDEETVKKNIDNALAINIPVIIGEFAKKDIAIEAIISYTQETSVGWLAWSWYGNNDPTYDMATGSAGTLTEYGEQVVNGDNGIKATSVLSKVFGPMGYPIDPSLASLSASSFPGTPECPGTHSRTSRDLTLLDSIAIKAA</sequence>
<feature type="domain" description="Glycoside hydrolase family 5" evidence="5">
    <location>
        <begin position="55"/>
        <end position="293"/>
    </location>
</feature>
<dbReference type="PANTHER" id="PTHR34142:SF1">
    <property type="entry name" value="GLYCOSIDE HYDROLASE FAMILY 5 DOMAIN-CONTAINING PROTEIN"/>
    <property type="match status" value="1"/>
</dbReference>
<dbReference type="Gene3D" id="3.20.20.80">
    <property type="entry name" value="Glycosidases"/>
    <property type="match status" value="1"/>
</dbReference>
<evidence type="ECO:0000313" key="7">
    <source>
        <dbReference type="Proteomes" id="UP001162162"/>
    </source>
</evidence>
<dbReference type="GO" id="GO:0004553">
    <property type="term" value="F:hydrolase activity, hydrolyzing O-glycosyl compounds"/>
    <property type="evidence" value="ECO:0007669"/>
    <property type="project" value="InterPro"/>
</dbReference>
<dbReference type="InterPro" id="IPR001547">
    <property type="entry name" value="Glyco_hydro_5"/>
</dbReference>
<evidence type="ECO:0000256" key="3">
    <source>
        <dbReference type="ARBA" id="ARBA00023295"/>
    </source>
</evidence>
<dbReference type="AlphaFoldDB" id="A0AAV8YK45"/>
<accession>A0AAV8YK45</accession>
<dbReference type="Pfam" id="PF00150">
    <property type="entry name" value="Cellulase"/>
    <property type="match status" value="1"/>
</dbReference>
<comment type="similarity">
    <text evidence="1 4">Belongs to the glycosyl hydrolase 5 (cellulase A) family.</text>
</comment>
<evidence type="ECO:0000259" key="5">
    <source>
        <dbReference type="Pfam" id="PF00150"/>
    </source>
</evidence>
<dbReference type="EMBL" id="JAPWTK010000086">
    <property type="protein sequence ID" value="KAJ8951358.1"/>
    <property type="molecule type" value="Genomic_DNA"/>
</dbReference>
<dbReference type="Proteomes" id="UP001162162">
    <property type="component" value="Unassembled WGS sequence"/>
</dbReference>
<keyword evidence="3 4" id="KW-0326">Glycosidase</keyword>
<protein>
    <recommendedName>
        <fullName evidence="5">Glycoside hydrolase family 5 domain-containing protein</fullName>
    </recommendedName>
</protein>
<gene>
    <name evidence="6" type="ORF">NQ318_009294</name>
</gene>
<evidence type="ECO:0000313" key="6">
    <source>
        <dbReference type="EMBL" id="KAJ8951358.1"/>
    </source>
</evidence>
<evidence type="ECO:0000256" key="1">
    <source>
        <dbReference type="ARBA" id="ARBA00005641"/>
    </source>
</evidence>
<name>A0AAV8YK45_9CUCU</name>
<dbReference type="InterPro" id="IPR017853">
    <property type="entry name" value="GH"/>
</dbReference>
<evidence type="ECO:0000256" key="2">
    <source>
        <dbReference type="ARBA" id="ARBA00022801"/>
    </source>
</evidence>
<dbReference type="PANTHER" id="PTHR34142">
    <property type="entry name" value="ENDO-BETA-1,4-GLUCANASE A"/>
    <property type="match status" value="1"/>
</dbReference>
<reference evidence="6" key="1">
    <citation type="journal article" date="2023" name="Insect Mol. Biol.">
        <title>Genome sequencing provides insights into the evolution of gene families encoding plant cell wall-degrading enzymes in longhorned beetles.</title>
        <authorList>
            <person name="Shin N.R."/>
            <person name="Okamura Y."/>
            <person name="Kirsch R."/>
            <person name="Pauchet Y."/>
        </authorList>
    </citation>
    <scope>NUCLEOTIDE SEQUENCE</scope>
    <source>
        <strain evidence="6">AMC_N1</strain>
    </source>
</reference>
<evidence type="ECO:0000256" key="4">
    <source>
        <dbReference type="RuleBase" id="RU361153"/>
    </source>
</evidence>
<proteinExistence type="inferred from homology"/>
<keyword evidence="7" id="KW-1185">Reference proteome</keyword>
<keyword evidence="2 4" id="KW-0378">Hydrolase</keyword>
<comment type="caution">
    <text evidence="6">The sequence shown here is derived from an EMBL/GenBank/DDBJ whole genome shotgun (WGS) entry which is preliminary data.</text>
</comment>